<dbReference type="EMBL" id="ONZG01000002">
    <property type="protein sequence ID" value="SPJ27609.1"/>
    <property type="molecule type" value="Genomic_DNA"/>
</dbReference>
<keyword evidence="1" id="KW-0233">DNA recombination</keyword>
<evidence type="ECO:0000313" key="2">
    <source>
        <dbReference type="EMBL" id="SPJ27609.1"/>
    </source>
</evidence>
<dbReference type="InterPro" id="IPR011010">
    <property type="entry name" value="DNA_brk_join_enz"/>
</dbReference>
<evidence type="ECO:0000313" key="3">
    <source>
        <dbReference type="Proteomes" id="UP000244898"/>
    </source>
</evidence>
<reference evidence="3" key="1">
    <citation type="submission" date="2018-03" db="EMBL/GenBank/DDBJ databases">
        <authorList>
            <person name="Rodrigo-Torres L."/>
            <person name="Arahal R. D."/>
            <person name="Lucena T."/>
        </authorList>
    </citation>
    <scope>NUCLEOTIDE SEQUENCE [LARGE SCALE GENOMIC DNA]</scope>
    <source>
        <strain evidence="3">CECT 7615</strain>
    </source>
</reference>
<dbReference type="SUPFAM" id="SSF56349">
    <property type="entry name" value="DNA breaking-rejoining enzymes"/>
    <property type="match status" value="1"/>
</dbReference>
<organism evidence="2 3">
    <name type="scientific">Falsiruegeria mediterranea M17</name>
    <dbReference type="NCBI Taxonomy" id="1200281"/>
    <lineage>
        <taxon>Bacteria</taxon>
        <taxon>Pseudomonadati</taxon>
        <taxon>Pseudomonadota</taxon>
        <taxon>Alphaproteobacteria</taxon>
        <taxon>Rhodobacterales</taxon>
        <taxon>Roseobacteraceae</taxon>
        <taxon>Falsiruegeria</taxon>
    </lineage>
</organism>
<dbReference type="Gene3D" id="1.10.443.10">
    <property type="entry name" value="Intergrase catalytic core"/>
    <property type="match status" value="1"/>
</dbReference>
<dbReference type="AlphaFoldDB" id="A0A2R8C590"/>
<dbReference type="Proteomes" id="UP000244898">
    <property type="component" value="Unassembled WGS sequence"/>
</dbReference>
<gene>
    <name evidence="2" type="ORF">TRM7615_01099</name>
</gene>
<accession>A0A2R8C590</accession>
<dbReference type="InterPro" id="IPR013762">
    <property type="entry name" value="Integrase-like_cat_sf"/>
</dbReference>
<dbReference type="GO" id="GO:0006310">
    <property type="term" value="P:DNA recombination"/>
    <property type="evidence" value="ECO:0007669"/>
    <property type="project" value="UniProtKB-KW"/>
</dbReference>
<protein>
    <submittedName>
        <fullName evidence="2">Uncharacterized protein</fullName>
    </submittedName>
</protein>
<dbReference type="GO" id="GO:0003677">
    <property type="term" value="F:DNA binding"/>
    <property type="evidence" value="ECO:0007669"/>
    <property type="project" value="InterPro"/>
</dbReference>
<name>A0A2R8C590_9RHOB</name>
<sequence length="135" mass="15601">MKTPPEKKQPHIPWPDWTVEKFRSEANQMARLIFEPGIGSVQRPDDWTQFRWNDFDATGLRVVQQKTGRELYIPCTGYLIQTLETEPKNGLTILTKQDGTPLPHRRMAQIMRDERKRLGVEAYDLYASAIAASTN</sequence>
<keyword evidence="3" id="KW-1185">Reference proteome</keyword>
<dbReference type="GO" id="GO:0015074">
    <property type="term" value="P:DNA integration"/>
    <property type="evidence" value="ECO:0007669"/>
    <property type="project" value="InterPro"/>
</dbReference>
<evidence type="ECO:0000256" key="1">
    <source>
        <dbReference type="ARBA" id="ARBA00023172"/>
    </source>
</evidence>
<proteinExistence type="predicted"/>